<keyword evidence="4" id="KW-0967">Endosome</keyword>
<name>G0UYT3_TRYCI</name>
<feature type="domain" description="Vps53 N-terminal" evidence="8">
    <location>
        <begin position="27"/>
        <end position="390"/>
    </location>
</feature>
<accession>G0UYT3</accession>
<dbReference type="InterPro" id="IPR007234">
    <property type="entry name" value="Vps53_N"/>
</dbReference>
<evidence type="ECO:0000256" key="1">
    <source>
        <dbReference type="ARBA" id="ARBA00004150"/>
    </source>
</evidence>
<dbReference type="InterPro" id="IPR039766">
    <property type="entry name" value="Vps53"/>
</dbReference>
<reference evidence="10" key="1">
    <citation type="journal article" date="2012" name="Proc. Natl. Acad. Sci. U.S.A.">
        <title>Antigenic diversity is generated by distinct evolutionary mechanisms in African trypanosome species.</title>
        <authorList>
            <person name="Jackson A.P."/>
            <person name="Berry A."/>
            <person name="Aslett M."/>
            <person name="Allison H.C."/>
            <person name="Burton P."/>
            <person name="Vavrova-Anderson J."/>
            <person name="Brown R."/>
            <person name="Browne H."/>
            <person name="Corton N."/>
            <person name="Hauser H."/>
            <person name="Gamble J."/>
            <person name="Gilderthorp R."/>
            <person name="Marcello L."/>
            <person name="McQuillan J."/>
            <person name="Otto T.D."/>
            <person name="Quail M.A."/>
            <person name="Sanders M.J."/>
            <person name="van Tonder A."/>
            <person name="Ginger M.L."/>
            <person name="Field M.C."/>
            <person name="Barry J.D."/>
            <person name="Hertz-Fowler C."/>
            <person name="Berriman M."/>
        </authorList>
    </citation>
    <scope>NUCLEOTIDE SEQUENCE</scope>
    <source>
        <strain evidence="10">IL3000</strain>
    </source>
</reference>
<dbReference type="PANTHER" id="PTHR12820">
    <property type="entry name" value="VACUOLAR SORTING PROTEIN 53"/>
    <property type="match status" value="1"/>
</dbReference>
<organism evidence="10">
    <name type="scientific">Trypanosoma congolense (strain IL3000)</name>
    <dbReference type="NCBI Taxonomy" id="1068625"/>
    <lineage>
        <taxon>Eukaryota</taxon>
        <taxon>Discoba</taxon>
        <taxon>Euglenozoa</taxon>
        <taxon>Kinetoplastea</taxon>
        <taxon>Metakinetoplastina</taxon>
        <taxon>Trypanosomatida</taxon>
        <taxon>Trypanosomatidae</taxon>
        <taxon>Trypanosoma</taxon>
        <taxon>Nannomonas</taxon>
    </lineage>
</organism>
<feature type="domain" description="Vps53 C-terminal" evidence="9">
    <location>
        <begin position="641"/>
        <end position="724"/>
    </location>
</feature>
<evidence type="ECO:0000259" key="8">
    <source>
        <dbReference type="Pfam" id="PF04100"/>
    </source>
</evidence>
<dbReference type="Pfam" id="PF16854">
    <property type="entry name" value="VPS53_C"/>
    <property type="match status" value="1"/>
</dbReference>
<sequence>MVQVRFGEMVEKALAAACPPNDPFNSPDFDPVAFINKNFPEQGSLGQLQEFVESTNARLKDTENVLVRAMEAQATNASTAEGDLRNAKVAVDALYNRVSQIKLKAAASEDTVRELCQKIRELDTAKTNLTTSINMLRSLQLWMLQLQTLATAFERRKFLQCRDALTEVQKYSTMFGGLKNIPKIRELHEKQAVLCERIDYCIRYTVFGNLNIDSLDETLLKEAAALLDLLGSGSVHAVRESLIATMLESYAQRFKPGTESAQLERTERRYVYIRNLLEQYHSLFNKVLPQHWCVPQELCLTFCLRTKADLDNLLMESNNNIDVVVLIYVLQKTIDVERDLTNMMAWKEDFPGRDALPQYKYNGIILSSFKNHMKLFVDNEDRLMGEALSQPIVIEPEEVSKDGTVEGGKAGSAGDESMYGWGNNADSTKGLAIPLSADLFLFIKESLKRAIRISQQDVLLDMARVWRKHLLHFAEAVKSLLPSPASTREGVRHACIIMNTMELCQATSKDLGEEVCTRCEVPAREAGFEEVSEAFSALYSKAIVAIVKGTEANINPFIVNYGNERFSGGGSDELDIHDESPHIRSISASLHDMMEVCSAILPPKNLRFLLEKLASTLVPMFTDIFYRSQWQLCEMAVGAMRVDSASLERVFVQLPNYNEPERFATSALTSYMRLVRREFDRFNRTLNVLQVDVTMDAFVDVYCEAMLPEDKSIHNFVRLVELKGRRREDVPTWIADLSKRGVVESTARDAQREAMRAADSTLNEQSGSHKRSKIFNLASVAGRNTQSSGAPQSPCSNENKKPQEDKGIGGRLAKAASSMNFLSNFKKDTGGSNAS</sequence>
<evidence type="ECO:0000256" key="3">
    <source>
        <dbReference type="ARBA" id="ARBA00008628"/>
    </source>
</evidence>
<dbReference type="GO" id="GO:0000938">
    <property type="term" value="C:GARP complex"/>
    <property type="evidence" value="ECO:0007669"/>
    <property type="project" value="InterPro"/>
</dbReference>
<keyword evidence="6" id="KW-0472">Membrane</keyword>
<evidence type="ECO:0000256" key="7">
    <source>
        <dbReference type="SAM" id="MobiDB-lite"/>
    </source>
</evidence>
<dbReference type="AlphaFoldDB" id="G0UYT3"/>
<dbReference type="Pfam" id="PF04100">
    <property type="entry name" value="Vps53_N"/>
    <property type="match status" value="1"/>
</dbReference>
<feature type="region of interest" description="Disordered" evidence="7">
    <location>
        <begin position="783"/>
        <end position="813"/>
    </location>
</feature>
<dbReference type="GO" id="GO:0005829">
    <property type="term" value="C:cytosol"/>
    <property type="evidence" value="ECO:0007669"/>
    <property type="project" value="GOC"/>
</dbReference>
<feature type="compositionally biased region" description="Polar residues" evidence="7">
    <location>
        <begin position="783"/>
        <end position="797"/>
    </location>
</feature>
<evidence type="ECO:0000256" key="4">
    <source>
        <dbReference type="ARBA" id="ARBA00022753"/>
    </source>
</evidence>
<evidence type="ECO:0000259" key="9">
    <source>
        <dbReference type="Pfam" id="PF16854"/>
    </source>
</evidence>
<dbReference type="PANTHER" id="PTHR12820:SF0">
    <property type="entry name" value="VACUOLAR PROTEIN SORTING-ASSOCIATED PROTEIN 53 HOMOLOG"/>
    <property type="match status" value="1"/>
</dbReference>
<dbReference type="GO" id="GO:0010008">
    <property type="term" value="C:endosome membrane"/>
    <property type="evidence" value="ECO:0007669"/>
    <property type="project" value="UniProtKB-SubCell"/>
</dbReference>
<feature type="compositionally biased region" description="Basic and acidic residues" evidence="7">
    <location>
        <begin position="798"/>
        <end position="808"/>
    </location>
</feature>
<evidence type="ECO:0000256" key="5">
    <source>
        <dbReference type="ARBA" id="ARBA00023034"/>
    </source>
</evidence>
<evidence type="ECO:0000313" key="10">
    <source>
        <dbReference type="EMBL" id="CCC94550.1"/>
    </source>
</evidence>
<dbReference type="GO" id="GO:0042147">
    <property type="term" value="P:retrograde transport, endosome to Golgi"/>
    <property type="evidence" value="ECO:0007669"/>
    <property type="project" value="InterPro"/>
</dbReference>
<dbReference type="EMBL" id="HE575323">
    <property type="protein sequence ID" value="CCC94550.1"/>
    <property type="molecule type" value="Genomic_DNA"/>
</dbReference>
<proteinExistence type="inferred from homology"/>
<protein>
    <submittedName>
        <fullName evidence="10">Uncharacterized protein TCIL3000_10_13330</fullName>
    </submittedName>
</protein>
<evidence type="ECO:0000256" key="6">
    <source>
        <dbReference type="ARBA" id="ARBA00023136"/>
    </source>
</evidence>
<comment type="subcellular location">
    <subcellularLocation>
        <location evidence="2">Endosome membrane</location>
        <topology evidence="2">Peripheral membrane protein</topology>
    </subcellularLocation>
    <subcellularLocation>
        <location evidence="1">Golgi apparatus</location>
        <location evidence="1">trans-Golgi network membrane</location>
        <topology evidence="1">Peripheral membrane protein</topology>
    </subcellularLocation>
</comment>
<dbReference type="VEuPathDB" id="TriTrypDB:TcIL3000_10_13330"/>
<dbReference type="InterPro" id="IPR031745">
    <property type="entry name" value="Vps53_C"/>
</dbReference>
<keyword evidence="5" id="KW-0333">Golgi apparatus</keyword>
<evidence type="ECO:0000256" key="2">
    <source>
        <dbReference type="ARBA" id="ARBA00004481"/>
    </source>
</evidence>
<comment type="similarity">
    <text evidence="3">Belongs to the VPS53 family.</text>
</comment>
<gene>
    <name evidence="10" type="ORF">TCIL3000_10_13330</name>
</gene>